<reference evidence="1" key="1">
    <citation type="submission" date="2020-04" db="EMBL/GenBank/DDBJ databases">
        <authorList>
            <person name="Chiriac C."/>
            <person name="Salcher M."/>
            <person name="Ghai R."/>
            <person name="Kavagutti S V."/>
        </authorList>
    </citation>
    <scope>NUCLEOTIDE SEQUENCE</scope>
</reference>
<sequence length="112" mass="12084">MAVIRVINAQTISTSPTDSSSVYPDLQPDQYGTVIVTHSGSRLAANSTVAAFLQGSLDSGTTWFDIECMKPSDSTYINGNANSWCRVVPLVDMLRVRIVNGGGLVYNAWVIE</sequence>
<proteinExistence type="predicted"/>
<organism evidence="1">
    <name type="scientific">uncultured Caudovirales phage</name>
    <dbReference type="NCBI Taxonomy" id="2100421"/>
    <lineage>
        <taxon>Viruses</taxon>
        <taxon>Duplodnaviria</taxon>
        <taxon>Heunggongvirae</taxon>
        <taxon>Uroviricota</taxon>
        <taxon>Caudoviricetes</taxon>
        <taxon>Peduoviridae</taxon>
        <taxon>Maltschvirus</taxon>
        <taxon>Maltschvirus maltsch</taxon>
    </lineage>
</organism>
<accession>A0A6J5MB54</accession>
<protein>
    <submittedName>
        <fullName evidence="1">Uncharacterized protein</fullName>
    </submittedName>
</protein>
<gene>
    <name evidence="1" type="ORF">UFOVP401_30</name>
</gene>
<name>A0A6J5MB54_9CAUD</name>
<evidence type="ECO:0000313" key="1">
    <source>
        <dbReference type="EMBL" id="CAB4140939.1"/>
    </source>
</evidence>
<dbReference type="EMBL" id="LR796384">
    <property type="protein sequence ID" value="CAB4140939.1"/>
    <property type="molecule type" value="Genomic_DNA"/>
</dbReference>